<sequence>MAESLKMNSDFDNYNKDINFENYQIDIDDLDNNLNEIENFINETNKNLKSIDIEEIYIDENIEKGIKNMNNNVILNKLKNILTQQSIVSDNDDEPKSRNNINTYDSLLQTKTVFKYNYSQRRETSKIINYLKKQKYLKLKNYRIKQMKLKIIGFKVITILGTKALKFYFSANATPWIFDLISNSSFLFNDYKVDGLIMLLESCDIFPKHLLTKFRNQIDEVKTEFLAFLQTKLDTLTLNERNSILEFIASKDHKLITSNSKLKNLWDDYIQIKVDTVSATDQEKHPQKSFNILEQAIKRYIPDEHFNNFNEGITKQVSSFIEKMKTTGRLAGNIEESLTQELFNYKLSDIFAEETVQNIRDFFKPLDIETPNDSSKQFTSFLNSPNIDDGEMRSKTSLKNLAISINNICSYNIGYTGILRTVYSTGEELANLTDDFMYLDDGKEPKNLSASIYFKKTIKNKVIKTMNSASFIKILDRLYKDNLFEFVWSGTPSDDPNERKFLGIISNDLVNFSGITFGLTSSGILATIVNSQFHIEEQDYNKEKKNKKKELFENRINRRIELYEKKLNKPEIDEIMDEEFNIYGHRYKSKTFKLISNAFKKNKMGQTITRFMGGIFGVCAASSFIQGITSMILNREQINLQGFYAFFLTFLTLIENNKEDVKELYNQLDLIFSFNNEQTISEKFFKMLNESTQKKEPDILGIKKRTILNFCMKIINYFQSELVLIVDDSILLVKKYFNENKNKNVILKSIVNNKITNIVLTCFSLSVDFFSKLFINSFFGKISYRTQKIIMENSFEKNIQQLSFSRFLDTIIWINTHSNFLATPITSFINRMMDNQQENIETDLNIPRVFSSIFVLANNQMDINNNLENNMIGANINVKNEDTENIPKQADEDLRPIDITLPYWLGSSNIYISMEMIYNLLGLVTEKLGFRWSGKQKIITHKRKILLDGLPQNQKQIVAHDLDDDMVLLIDQNNNPNIGNSDYDNQIKRSILKHYIRELYENLLNDPEIKNNPLELALVKKDYDLFLHCTEQEPISTFNKSSSNQNLCPTKFFEFEIFTNDIQRKYDLKKNFYLLLKKASEPIIDESIIDSITGQNNEISYDDARNILGMTENEINIAKAGNTNLNKQQVINAIKIINEQSHPYGYIIRNLFVLDEQFNFFNQIDTVLTNNNPELESLTIFELDFLQKFHIKYGNLISSTKSLIIADDFIIGPNIDKSKACPDFNDLSQEIKQENVYIAKLLKEYSKYIKIKNHMVNEQNRKNGSNLSFSKENIIFDLEHCTEENIKDNFKKMGLDLTLPEFDFIKFKTDENIITNLELVNLDGNPNNLSIGDRVNVNNKTGKVIKVTPKKKVTLKYKDPNTNEYVYIYDVDPESFEDVDRLMVQQGGQPGTVIKASNIPPLIKPMSINPEIEQQVYSPNFNENFEFELDEIIDYNVYDVEFDSKIEFKETDELEIKHKGENKLNSFKPTVFAQQIVFRDIDTQLHDLSENNDKMFFVPKYLKYYDSFGHLTTKLIYIPVPKTEIFPDNEQFIRHELTNFNNDLEELIEKISIEISDWTDENKQLMQQHIELLKKILSDTKTTLKKKRQTLQTLNNNILSQEFISPNSPIYTFFSNESPIDINSASTNLNLPEIDILNDPNILKILWEKIYGPYLSPPDVSQLNFFTTASIIFNPKTIKKLCNIDAGSNSSGSLDYFCSQNSISAQQKTQLEAQLQQYIHIISNTNTNTDYCDLSKKSEQINLRDNLVKYMYKNFLNQMILENSTPTRTQPTIEWVEDFDEFLCCSYNSFTDEAKRNTFLKKIDDNVVNIDIQNIGSMCSLGPVKGCQDDKTVSESKTYFYVGNKFKYRNVNYIMIETLDNVNPISNQQKHFLNILEHANYNYDTKFWEQDFYAILLDTFGIKAYTENFNRQNLFECKVVKLLEPTRENLQQFCYPDAALDDIIENKPIFISETGVPGAIREFSSTDEFLIWFKDPAFPQDIPEKKTDWRDNLNILLEEDLKRLDKGNDQEREIRKNYMANIEKIEDLRRKCSDPNRNPDDCKLTEINIAIIALHSIIKLILEKNMPGGDLSDTMQRKFILKQDEFDKDQDKFDLFISLEIIKLKNDFNLLKRLELLIHQINNSNISGQTININPSLGQSQAQGRSSINPPRNPIPAQGEIKRPPEEKQRNEKDIKEKEEEISKEDEEQIIMEKLEEQIINLEKELEELDISLDEQTSLSEDEVNQLKEKLKELFANLADSLAFKQGLGQEQRPEVINTFSIENEDEEEEELSNDEILDKCKKLSEFWNPGPNKATQNLFFFRDIDAELPDVKAKKKFIEKHCNKIGKIDLVRDRMSMGQWTLPIGNMIDLTLKVISGGLGYYTFTVNTLLIPAVRVIQALLYGLKRFLPPICSAVKNIPWGIGLGLGGLCEILHTKVVSDYDWLTDSIDKYIVTENKIAKLSQMGDDGQFHKKWLTQANANNSFIDTELPQAIRTTALTYKLEYLNTLIFGKKTTIQQLGNSKNFIHNNTLFTLDVNVAQNPNSPYKLLEEDPNSGQYFYKYKDENQKIISINLNNKDIYIVNDDNKLQKEYSLENLIGENIDPDFALLEGDNEQTKKEKTEELMKRQLLLIHLYNIIGTKEFSDVAYWPECSEQPDHPNCSKAEVFKSIHSEGNDNRKAITTGPGSIIRKVLTKLWDTNTYKTLNKEKTRPEIDDMKPSESQLDFQAIIKRKNFRGYGDISKIWESMGSNTALMNVQMAELSQSLLSWIIDNSPNIQTISQTVTDTTSTQITVNQEFLDALAETSNKVILDNLPGNRLVVVDVIINGNTIELPDTPTTLGFNTSFSIKPAKTPKFSTISDSKRAEFEALVLKKCFEFENSNLIFGDYSMQAYIINKIKKNSNIIHQNINLDSIFTNIKKEINYSEKTNEFLKLIGTPVIKNITDGIKSIQKKYVNPWISYSAGPIRAIVSSMQWLKQWFTGNTGQLGSIPTSTSSQLEILGPTLDFITLLFEESELKSTNPLEFDILKNYYCKNYLLPSMGIYDPKDFDIWEPQKNFWFSNPDEKEVERKFNNRIISKLCKKISGNKDTITTMDLPANFESLKFNPSDINLNFKTDNIIFQFYHYMKTTQATIMQADTEWFERFLNRAHLEHGSNCSTMPPNPNIPIRDLIENDFKKRNFANSQTEFNSLWDSFDREIKNKLLINYFVLNEHNVECIFRDIHFKTFIESNQSNITLQEFKIEIKKRSREFKDFILRKYPQQGTTPGTTTGTTQIINMNINDFCDKIDVDQDSSICEIFHNELFSDIEEKKYSGVMQKFNIQIINAMINKINTNDPNRILTFPREGVIKLKQVTSDPYIIRVMKLHPDEDKYDDVFLHDQKFNKEFINSLAQRPKINGVYPSDNLDLFKLALPILQSSGDIEKVIIRESSKSSFYSYFDYSNAPPTIQKKRAKLYLIKLLMFSPRGFKYYDKVCPSHPPLPIGKCRPEPYELSKNENFCDKNCARQIKQFIIDENEKFHSDKPYLRTGLPDFTSQIGDYPTKYELQFMFRSLFTQNLYPKVHTNNMGTFNFKTGSLTRYNPTDYINLDNSSNDIQFLEDNGLFINEQLNSIRLDNFFKFQMVQTNSQLYESYNEDLKSLGLKYEEVPQSAPGKSNLLLPPFLSNEFKSDEVTIYERNNNSGTVTKSKVTNYTEKDLPPTIRGRYVKLKICDCQSPRRCFGLNPKIKPNAGHNCKPGRAGIIPDTKYCGDVEGPKYKKRTGYININRRLYGDCAGGPTADRIGNDKGPNVGNALCNFEDVRYNSIDNLAASHSTNFLHQLFIGNRPSNNQVFVHHSVVEKIKNIDDLKDIFEITGDYNLGNLQITVCLDRVTGNIPDIIKDKLEELLGSSRLVQQSNIDITEIKT</sequence>
<feature type="compositionally biased region" description="Basic and acidic residues" evidence="2">
    <location>
        <begin position="2160"/>
        <end position="2181"/>
    </location>
</feature>
<proteinExistence type="predicted"/>
<accession>A0A6C0IYK5</accession>
<name>A0A6C0IYK5_9ZZZZ</name>
<reference evidence="3" key="1">
    <citation type="journal article" date="2020" name="Nature">
        <title>Giant virus diversity and host interactions through global metagenomics.</title>
        <authorList>
            <person name="Schulz F."/>
            <person name="Roux S."/>
            <person name="Paez-Espino D."/>
            <person name="Jungbluth S."/>
            <person name="Walsh D.A."/>
            <person name="Denef V.J."/>
            <person name="McMahon K.D."/>
            <person name="Konstantinidis K.T."/>
            <person name="Eloe-Fadrosh E.A."/>
            <person name="Kyrpides N.C."/>
            <person name="Woyke T."/>
        </authorList>
    </citation>
    <scope>NUCLEOTIDE SEQUENCE</scope>
    <source>
        <strain evidence="3">GVMAG-M-3300025138-11</strain>
    </source>
</reference>
<feature type="region of interest" description="Disordered" evidence="2">
    <location>
        <begin position="2132"/>
        <end position="2188"/>
    </location>
</feature>
<feature type="coiled-coil region" evidence="1">
    <location>
        <begin position="20"/>
        <end position="47"/>
    </location>
</feature>
<keyword evidence="1" id="KW-0175">Coiled coil</keyword>
<evidence type="ECO:0000256" key="2">
    <source>
        <dbReference type="SAM" id="MobiDB-lite"/>
    </source>
</evidence>
<protein>
    <submittedName>
        <fullName evidence="3">Uncharacterized protein</fullName>
    </submittedName>
</protein>
<organism evidence="3">
    <name type="scientific">viral metagenome</name>
    <dbReference type="NCBI Taxonomy" id="1070528"/>
    <lineage>
        <taxon>unclassified sequences</taxon>
        <taxon>metagenomes</taxon>
        <taxon>organismal metagenomes</taxon>
    </lineage>
</organism>
<dbReference type="EMBL" id="MN740279">
    <property type="protein sequence ID" value="QHT97536.1"/>
    <property type="molecule type" value="Genomic_DNA"/>
</dbReference>
<evidence type="ECO:0000313" key="3">
    <source>
        <dbReference type="EMBL" id="QHT97536.1"/>
    </source>
</evidence>
<feature type="compositionally biased region" description="Polar residues" evidence="2">
    <location>
        <begin position="2132"/>
        <end position="2150"/>
    </location>
</feature>
<evidence type="ECO:0000256" key="1">
    <source>
        <dbReference type="SAM" id="Coils"/>
    </source>
</evidence>
<feature type="coiled-coil region" evidence="1">
    <location>
        <begin position="1530"/>
        <end position="1597"/>
    </location>
</feature>